<feature type="domain" description="IrrE N-terminal-like" evidence="1">
    <location>
        <begin position="183"/>
        <end position="295"/>
    </location>
</feature>
<evidence type="ECO:0000313" key="2">
    <source>
        <dbReference type="EMBL" id="MVT26485.1"/>
    </source>
</evidence>
<dbReference type="OrthoDB" id="9796786at2"/>
<dbReference type="Pfam" id="PF06114">
    <property type="entry name" value="Peptidase_M78"/>
    <property type="match status" value="1"/>
</dbReference>
<dbReference type="EMBL" id="WRPM01000067">
    <property type="protein sequence ID" value="MVT26485.1"/>
    <property type="molecule type" value="Genomic_DNA"/>
</dbReference>
<protein>
    <submittedName>
        <fullName evidence="2">ImmA/IrrE family metallo-endopeptidase</fullName>
    </submittedName>
</protein>
<dbReference type="Proteomes" id="UP000460157">
    <property type="component" value="Unassembled WGS sequence"/>
</dbReference>
<dbReference type="InterPro" id="IPR010359">
    <property type="entry name" value="IrrE_HExxH"/>
</dbReference>
<reference evidence="2 3" key="1">
    <citation type="submission" date="2019-12" db="EMBL/GenBank/DDBJ databases">
        <title>Nesterenkonia muleiensis sp. nov., a novel actinobacterium isolated from sap of Populus euphratica.</title>
        <authorList>
            <person name="Wang R."/>
        </authorList>
    </citation>
    <scope>NUCLEOTIDE SEQUENCE [LARGE SCALE GENOMIC DNA]</scope>
    <source>
        <strain evidence="2 3">F10</strain>
    </source>
</reference>
<gene>
    <name evidence="2" type="ORF">GNZ21_08980</name>
</gene>
<sequence length="385" mass="43354">MVVRVDVAPDLLQWAVERAGWDEETVERRAPRLDEWVSGTHRPTLKQLEKFASDTHTPFGLLFLSEAPVEDVPIPDMRTIGNAAVPQPSADLLDTIYLCQARQDWYRTYAQESGVIEPEFVGSATTETPPALVADQMRDLLGFDLTERGMFSSWEDALRRLIDRIENIGVLVMVNGIVGANTHRKLNPEEFRGFALSDPLVPLIFVNGADTKAAQIFTMIHELAHIWLGASALSDAAMTAEDGVTEELWCNRVAAEVLVPLTTLRSDYRGEANIEELERLARKYRVSTLVVLKRIFDARFLTWEDYRERYENERDRVIGILAARRGEDGGGNYYYTQPIRLSRQFAQAVIASAFEGSTTYRDAYRLLGTKKHATFENLAAELGVA</sequence>
<organism evidence="2 3">
    <name type="scientific">Nesterenkonia alkaliphila</name>
    <dbReference type="NCBI Taxonomy" id="1463631"/>
    <lineage>
        <taxon>Bacteria</taxon>
        <taxon>Bacillati</taxon>
        <taxon>Actinomycetota</taxon>
        <taxon>Actinomycetes</taxon>
        <taxon>Micrococcales</taxon>
        <taxon>Micrococcaceae</taxon>
        <taxon>Nesterenkonia</taxon>
    </lineage>
</organism>
<dbReference type="AlphaFoldDB" id="A0A7K1UJ25"/>
<evidence type="ECO:0000259" key="1">
    <source>
        <dbReference type="Pfam" id="PF06114"/>
    </source>
</evidence>
<comment type="caution">
    <text evidence="2">The sequence shown here is derived from an EMBL/GenBank/DDBJ whole genome shotgun (WGS) entry which is preliminary data.</text>
</comment>
<dbReference type="PANTHER" id="PTHR43236:SF2">
    <property type="entry name" value="BLL0069 PROTEIN"/>
    <property type="match status" value="1"/>
</dbReference>
<dbReference type="Gene3D" id="1.10.10.2910">
    <property type="match status" value="1"/>
</dbReference>
<proteinExistence type="predicted"/>
<dbReference type="PANTHER" id="PTHR43236">
    <property type="entry name" value="ANTITOXIN HIGA1"/>
    <property type="match status" value="1"/>
</dbReference>
<dbReference type="InterPro" id="IPR052345">
    <property type="entry name" value="Rad_response_metalloprotease"/>
</dbReference>
<evidence type="ECO:0000313" key="3">
    <source>
        <dbReference type="Proteomes" id="UP000460157"/>
    </source>
</evidence>
<name>A0A7K1UJ25_9MICC</name>
<accession>A0A7K1UJ25</accession>
<keyword evidence="3" id="KW-1185">Reference proteome</keyword>
<dbReference type="RefSeq" id="WP_157323465.1">
    <property type="nucleotide sequence ID" value="NZ_BMFX01000011.1"/>
</dbReference>